<protein>
    <recommendedName>
        <fullName evidence="3">Reverse transcriptase domain-containing protein</fullName>
    </recommendedName>
</protein>
<gene>
    <name evidence="1" type="ORF">Tco_0951438</name>
</gene>
<evidence type="ECO:0000313" key="2">
    <source>
        <dbReference type="Proteomes" id="UP001151760"/>
    </source>
</evidence>
<dbReference type="EMBL" id="BQNB010015669">
    <property type="protein sequence ID" value="GJT42723.1"/>
    <property type="molecule type" value="Genomic_DNA"/>
</dbReference>
<proteinExistence type="predicted"/>
<accession>A0ABQ5DVV7</accession>
<reference evidence="1" key="1">
    <citation type="journal article" date="2022" name="Int. J. Mol. Sci.">
        <title>Draft Genome of Tanacetum Coccineum: Genomic Comparison of Closely Related Tanacetum-Family Plants.</title>
        <authorList>
            <person name="Yamashiro T."/>
            <person name="Shiraishi A."/>
            <person name="Nakayama K."/>
            <person name="Satake H."/>
        </authorList>
    </citation>
    <scope>NUCLEOTIDE SEQUENCE</scope>
</reference>
<reference evidence="1" key="2">
    <citation type="submission" date="2022-01" db="EMBL/GenBank/DDBJ databases">
        <authorList>
            <person name="Yamashiro T."/>
            <person name="Shiraishi A."/>
            <person name="Satake H."/>
            <person name="Nakayama K."/>
        </authorList>
    </citation>
    <scope>NUCLEOTIDE SEQUENCE</scope>
</reference>
<organism evidence="1 2">
    <name type="scientific">Tanacetum coccineum</name>
    <dbReference type="NCBI Taxonomy" id="301880"/>
    <lineage>
        <taxon>Eukaryota</taxon>
        <taxon>Viridiplantae</taxon>
        <taxon>Streptophyta</taxon>
        <taxon>Embryophyta</taxon>
        <taxon>Tracheophyta</taxon>
        <taxon>Spermatophyta</taxon>
        <taxon>Magnoliopsida</taxon>
        <taxon>eudicotyledons</taxon>
        <taxon>Gunneridae</taxon>
        <taxon>Pentapetalae</taxon>
        <taxon>asterids</taxon>
        <taxon>campanulids</taxon>
        <taxon>Asterales</taxon>
        <taxon>Asteraceae</taxon>
        <taxon>Asteroideae</taxon>
        <taxon>Anthemideae</taxon>
        <taxon>Anthemidinae</taxon>
        <taxon>Tanacetum</taxon>
    </lineage>
</organism>
<dbReference type="Proteomes" id="UP001151760">
    <property type="component" value="Unassembled WGS sequence"/>
</dbReference>
<comment type="caution">
    <text evidence="1">The sequence shown here is derived from an EMBL/GenBank/DDBJ whole genome shotgun (WGS) entry which is preliminary data.</text>
</comment>
<evidence type="ECO:0008006" key="3">
    <source>
        <dbReference type="Google" id="ProtNLM"/>
    </source>
</evidence>
<evidence type="ECO:0000313" key="1">
    <source>
        <dbReference type="EMBL" id="GJT42723.1"/>
    </source>
</evidence>
<sequence>MKHSYLNDDTCFSIDIIDEILEEDFDALLNEGSKILYSIKGTLLEKEIFAEFDEFMAMTVDENSDSESDAKEPPFEKITFNTDYKIKTSLEEPLTDLELKPLLDNLEYVFLEEPSFLPVIISSQLSQEKKNKLVSVLKKHKQAFAWKTTKIPGICPSFCKHKIQLLDDKKAVVQKQRRLNPNMQEVVKKKL</sequence>
<keyword evidence="2" id="KW-1185">Reference proteome</keyword>
<name>A0ABQ5DVV7_9ASTR</name>